<comment type="similarity">
    <text evidence="1">Belongs to the sigma-54 factor family.</text>
</comment>
<keyword evidence="6" id="KW-0731">Sigma factor</keyword>
<evidence type="ECO:0000256" key="8">
    <source>
        <dbReference type="ARBA" id="ARBA00023163"/>
    </source>
</evidence>
<dbReference type="Pfam" id="PF04963">
    <property type="entry name" value="Sigma54_CBD"/>
    <property type="match status" value="1"/>
</dbReference>
<dbReference type="InterPro" id="IPR038709">
    <property type="entry name" value="RpoN_core-bd_sf"/>
</dbReference>
<name>A0A1R4J932_9LACT</name>
<dbReference type="GO" id="GO:0006352">
    <property type="term" value="P:DNA-templated transcription initiation"/>
    <property type="evidence" value="ECO:0007669"/>
    <property type="project" value="InterPro"/>
</dbReference>
<evidence type="ECO:0000259" key="10">
    <source>
        <dbReference type="Pfam" id="PF04552"/>
    </source>
</evidence>
<dbReference type="InterPro" id="IPR007046">
    <property type="entry name" value="RNA_pol_sigma_54_core-bd"/>
</dbReference>
<dbReference type="PROSITE" id="PS00718">
    <property type="entry name" value="SIGMA54_2"/>
    <property type="match status" value="1"/>
</dbReference>
<evidence type="ECO:0000313" key="12">
    <source>
        <dbReference type="EMBL" id="SJN28557.1"/>
    </source>
</evidence>
<keyword evidence="5" id="KW-0805">Transcription regulation</keyword>
<keyword evidence="4" id="KW-0548">Nucleotidyltransferase</keyword>
<dbReference type="GO" id="GO:0000428">
    <property type="term" value="C:DNA-directed RNA polymerase complex"/>
    <property type="evidence" value="ECO:0007669"/>
    <property type="project" value="UniProtKB-KW"/>
</dbReference>
<dbReference type="RefSeq" id="WP_087057733.1">
    <property type="nucleotide sequence ID" value="NZ_FUKW01000069.1"/>
</dbReference>
<dbReference type="Gene3D" id="1.10.10.1330">
    <property type="entry name" value="RNA polymerase sigma-54 factor, core-binding domain"/>
    <property type="match status" value="1"/>
</dbReference>
<keyword evidence="3" id="KW-0808">Transferase</keyword>
<keyword evidence="2" id="KW-0240">DNA-directed RNA polymerase</keyword>
<dbReference type="PROSITE" id="PS50044">
    <property type="entry name" value="SIGMA54_3"/>
    <property type="match status" value="1"/>
</dbReference>
<evidence type="ECO:0000259" key="11">
    <source>
        <dbReference type="Pfam" id="PF04963"/>
    </source>
</evidence>
<reference evidence="12 13" key="1">
    <citation type="submission" date="2017-02" db="EMBL/GenBank/DDBJ databases">
        <authorList>
            <person name="Peterson S.W."/>
        </authorList>
    </citation>
    <scope>NUCLEOTIDE SEQUENCE [LARGE SCALE GENOMIC DNA]</scope>
    <source>
        <strain evidence="12 13">42ea</strain>
    </source>
</reference>
<dbReference type="PIRSF" id="PIRSF000774">
    <property type="entry name" value="RpoN"/>
    <property type="match status" value="1"/>
</dbReference>
<proteinExistence type="inferred from homology"/>
<evidence type="ECO:0000256" key="6">
    <source>
        <dbReference type="ARBA" id="ARBA00023082"/>
    </source>
</evidence>
<feature type="coiled-coil region" evidence="9">
    <location>
        <begin position="261"/>
        <end position="288"/>
    </location>
</feature>
<dbReference type="Gene3D" id="1.10.10.60">
    <property type="entry name" value="Homeodomain-like"/>
    <property type="match status" value="1"/>
</dbReference>
<dbReference type="EMBL" id="FUKW01000069">
    <property type="protein sequence ID" value="SJN28557.1"/>
    <property type="molecule type" value="Genomic_DNA"/>
</dbReference>
<keyword evidence="7" id="KW-0238">DNA-binding</keyword>
<dbReference type="PANTHER" id="PTHR32248:SF4">
    <property type="entry name" value="RNA POLYMERASE SIGMA-54 FACTOR"/>
    <property type="match status" value="1"/>
</dbReference>
<gene>
    <name evidence="12" type="ORF">FM115_04480</name>
</gene>
<dbReference type="GO" id="GO:0003677">
    <property type="term" value="F:DNA binding"/>
    <property type="evidence" value="ECO:0007669"/>
    <property type="project" value="UniProtKB-KW"/>
</dbReference>
<feature type="domain" description="RNA polymerase sigma factor 54 DNA-binding" evidence="10">
    <location>
        <begin position="266"/>
        <end position="424"/>
    </location>
</feature>
<dbReference type="InterPro" id="IPR007634">
    <property type="entry name" value="RNA_pol_sigma_54_DNA-bd"/>
</dbReference>
<keyword evidence="8" id="KW-0804">Transcription</keyword>
<protein>
    <submittedName>
        <fullName evidence="12">RNA polymerase sigma-54 factor RpoN</fullName>
    </submittedName>
</protein>
<evidence type="ECO:0000256" key="4">
    <source>
        <dbReference type="ARBA" id="ARBA00022695"/>
    </source>
</evidence>
<sequence length="427" mass="49904">MGFNQQYDLSQKQQLSPLLLQRIQLLNFNQDELITFLNSKMLDNPFLEIKIPDSKLQSIGAGQDMSWIADTKRSLRDYLIEQVLLTYRDTLIREMMFWWINQLDQRGYCLKTLDEAANDTKADKTLLLDALVLLQQLEPAGIAARSLQECLMLQTERDQTAPETAYIILEESFNDLIDRKWKEIAKRYDITLPEIQRVFDYIKKLNPSPGDDFSNPLDYAIRPDLIVQLSGKELTIREAKQNTPILQFDQGYASELKEAGNKEVLNYVKDKQKEYKSLQENLQQRQETILRVGTAIIQKQKAFFFGKSHALVSLQLKELAEELDLHESTISRTINGKYIQTDFGTYEFKYFLSRNHQIDDDTSFSTHSVQQHLLKLIENENKQKPLSDQKIVELLKKESFDLSRRTVTKYRKQLNIPASSKRKRYDE</sequence>
<evidence type="ECO:0000256" key="9">
    <source>
        <dbReference type="SAM" id="Coils"/>
    </source>
</evidence>
<evidence type="ECO:0000256" key="1">
    <source>
        <dbReference type="ARBA" id="ARBA00008798"/>
    </source>
</evidence>
<feature type="domain" description="RNA polymerase sigma factor 54 core-binding" evidence="11">
    <location>
        <begin position="68"/>
        <end position="252"/>
    </location>
</feature>
<dbReference type="GO" id="GO:0016779">
    <property type="term" value="F:nucleotidyltransferase activity"/>
    <property type="evidence" value="ECO:0007669"/>
    <property type="project" value="UniProtKB-KW"/>
</dbReference>
<evidence type="ECO:0000313" key="13">
    <source>
        <dbReference type="Proteomes" id="UP000195611"/>
    </source>
</evidence>
<evidence type="ECO:0000256" key="7">
    <source>
        <dbReference type="ARBA" id="ARBA00023125"/>
    </source>
</evidence>
<dbReference type="InterPro" id="IPR000394">
    <property type="entry name" value="RNA_pol_sigma_54"/>
</dbReference>
<evidence type="ECO:0000256" key="5">
    <source>
        <dbReference type="ARBA" id="ARBA00023015"/>
    </source>
</evidence>
<dbReference type="PRINTS" id="PR00045">
    <property type="entry name" value="SIGMA54FCT"/>
</dbReference>
<dbReference type="PANTHER" id="PTHR32248">
    <property type="entry name" value="RNA POLYMERASE SIGMA-54 FACTOR"/>
    <property type="match status" value="1"/>
</dbReference>
<dbReference type="GO" id="GO:0016987">
    <property type="term" value="F:sigma factor activity"/>
    <property type="evidence" value="ECO:0007669"/>
    <property type="project" value="UniProtKB-KW"/>
</dbReference>
<dbReference type="AlphaFoldDB" id="A0A1R4J932"/>
<dbReference type="Pfam" id="PF00309">
    <property type="entry name" value="Sigma54_AID"/>
    <property type="match status" value="1"/>
</dbReference>
<keyword evidence="9" id="KW-0175">Coiled coil</keyword>
<dbReference type="NCBIfam" id="TIGR02395">
    <property type="entry name" value="rpoN_sigma"/>
    <property type="match status" value="1"/>
</dbReference>
<dbReference type="GO" id="GO:0001216">
    <property type="term" value="F:DNA-binding transcription activator activity"/>
    <property type="evidence" value="ECO:0007669"/>
    <property type="project" value="InterPro"/>
</dbReference>
<accession>A0A1R4J932</accession>
<dbReference type="Pfam" id="PF04552">
    <property type="entry name" value="Sigma54_DBD"/>
    <property type="match status" value="1"/>
</dbReference>
<dbReference type="Proteomes" id="UP000195611">
    <property type="component" value="Unassembled WGS sequence"/>
</dbReference>
<evidence type="ECO:0000256" key="2">
    <source>
        <dbReference type="ARBA" id="ARBA00022478"/>
    </source>
</evidence>
<evidence type="ECO:0000256" key="3">
    <source>
        <dbReference type="ARBA" id="ARBA00022679"/>
    </source>
</evidence>
<organism evidence="12 13">
    <name type="scientific">Marinilactibacillus psychrotolerans 42ea</name>
    <dbReference type="NCBI Taxonomy" id="1255609"/>
    <lineage>
        <taxon>Bacteria</taxon>
        <taxon>Bacillati</taxon>
        <taxon>Bacillota</taxon>
        <taxon>Bacilli</taxon>
        <taxon>Lactobacillales</taxon>
        <taxon>Carnobacteriaceae</taxon>
        <taxon>Marinilactibacillus</taxon>
    </lineage>
</organism>